<evidence type="ECO:0000259" key="1">
    <source>
        <dbReference type="Pfam" id="PF03372"/>
    </source>
</evidence>
<dbReference type="Pfam" id="PF03372">
    <property type="entry name" value="Exo_endo_phos"/>
    <property type="match status" value="1"/>
</dbReference>
<proteinExistence type="predicted"/>
<evidence type="ECO:0000313" key="2">
    <source>
        <dbReference type="Proteomes" id="UP000694864"/>
    </source>
</evidence>
<dbReference type="InterPro" id="IPR005135">
    <property type="entry name" value="Endo/exonuclease/phosphatase"/>
</dbReference>
<dbReference type="GeneID" id="104720672"/>
<organism evidence="2 3">
    <name type="scientific">Camelina sativa</name>
    <name type="common">False flax</name>
    <name type="synonym">Myagrum sativum</name>
    <dbReference type="NCBI Taxonomy" id="90675"/>
    <lineage>
        <taxon>Eukaryota</taxon>
        <taxon>Viridiplantae</taxon>
        <taxon>Streptophyta</taxon>
        <taxon>Embryophyta</taxon>
        <taxon>Tracheophyta</taxon>
        <taxon>Spermatophyta</taxon>
        <taxon>Magnoliopsida</taxon>
        <taxon>eudicotyledons</taxon>
        <taxon>Gunneridae</taxon>
        <taxon>Pentapetalae</taxon>
        <taxon>rosids</taxon>
        <taxon>malvids</taxon>
        <taxon>Brassicales</taxon>
        <taxon>Brassicaceae</taxon>
        <taxon>Camelineae</taxon>
        <taxon>Camelina</taxon>
    </lineage>
</organism>
<feature type="domain" description="Endonuclease/exonuclease/phosphatase" evidence="1">
    <location>
        <begin position="4"/>
        <end position="230"/>
    </location>
</feature>
<dbReference type="InterPro" id="IPR036691">
    <property type="entry name" value="Endo/exonu/phosph_ase_sf"/>
</dbReference>
<dbReference type="PANTHER" id="PTHR33710:SF71">
    <property type="entry name" value="ENDONUCLEASE_EXONUCLEASE_PHOSPHATASE DOMAIN-CONTAINING PROTEIN"/>
    <property type="match status" value="1"/>
</dbReference>
<dbReference type="Proteomes" id="UP000694864">
    <property type="component" value="Chromosome 10"/>
</dbReference>
<sequence length="345" mass="39580">MRIASWNCQGMGKFPTVLRLKEICRQYLLDAIFLIKTKQSKDHITAVAVSLGFTNFYIVPPQGLSGGLALLWKPSIDITILYQDARLVDCSINDKISTFYLSCVYGHPDPQYRYELWERLQRLAVNRNEAWIMIGDFNQIRNNSEKIGGHNRDASTFHDFNNMMSTCDMLDLKHIGNKFSWSGQRSIMKNGIRTKELIQCCLDRVVLNTEWFSYFPASTAEFLEPIESDHRPIVVDILTETRVKRGMFRYDRRLADREGFMVRSVSYSVLVNGSPTGTITPKRGIRQGDPISPYLFLFVAEMLTQKMRQEEAKGNITSLSISNNGPRVTHLLFADDSLFFCKANQ</sequence>
<protein>
    <submittedName>
        <fullName evidence="3">Uncharacterized protein LOC104720672</fullName>
    </submittedName>
</protein>
<dbReference type="PANTHER" id="PTHR33710">
    <property type="entry name" value="BNAC02G09200D PROTEIN"/>
    <property type="match status" value="1"/>
</dbReference>
<dbReference type="SUPFAM" id="SSF56219">
    <property type="entry name" value="DNase I-like"/>
    <property type="match status" value="1"/>
</dbReference>
<evidence type="ECO:0000313" key="3">
    <source>
        <dbReference type="RefSeq" id="XP_010436852.1"/>
    </source>
</evidence>
<gene>
    <name evidence="3" type="primary">LOC104720672</name>
</gene>
<keyword evidence="2" id="KW-1185">Reference proteome</keyword>
<reference evidence="3" key="2">
    <citation type="submission" date="2025-08" db="UniProtKB">
        <authorList>
            <consortium name="RefSeq"/>
        </authorList>
    </citation>
    <scope>IDENTIFICATION</scope>
    <source>
        <tissue evidence="3">Leaf</tissue>
    </source>
</reference>
<reference evidence="2" key="1">
    <citation type="journal article" date="2014" name="Nat. Commun.">
        <title>The emerging biofuel crop Camelina sativa retains a highly undifferentiated hexaploid genome structure.</title>
        <authorList>
            <person name="Kagale S."/>
            <person name="Koh C."/>
            <person name="Nixon J."/>
            <person name="Bollina V."/>
            <person name="Clarke W.E."/>
            <person name="Tuteja R."/>
            <person name="Spillane C."/>
            <person name="Robinson S.J."/>
            <person name="Links M.G."/>
            <person name="Clarke C."/>
            <person name="Higgins E.E."/>
            <person name="Huebert T."/>
            <person name="Sharpe A.G."/>
            <person name="Parkin I.A."/>
        </authorList>
    </citation>
    <scope>NUCLEOTIDE SEQUENCE [LARGE SCALE GENOMIC DNA]</scope>
    <source>
        <strain evidence="2">cv. DH55</strain>
    </source>
</reference>
<accession>A0ABM0U6V9</accession>
<dbReference type="Gene3D" id="3.60.10.10">
    <property type="entry name" value="Endonuclease/exonuclease/phosphatase"/>
    <property type="match status" value="1"/>
</dbReference>
<dbReference type="RefSeq" id="XP_010436852.1">
    <property type="nucleotide sequence ID" value="XM_010438550.1"/>
</dbReference>
<name>A0ABM0U6V9_CAMSA</name>